<keyword evidence="5 6" id="KW-0472">Membrane</keyword>
<keyword evidence="4 6" id="KW-1133">Transmembrane helix</keyword>
<dbReference type="Proteomes" id="UP000433788">
    <property type="component" value="Unassembled WGS sequence"/>
</dbReference>
<dbReference type="RefSeq" id="WP_153719062.1">
    <property type="nucleotide sequence ID" value="NZ_WJPP01000002.1"/>
</dbReference>
<dbReference type="AlphaFoldDB" id="A0A6N7QNQ6"/>
<feature type="transmembrane region" description="Helical" evidence="6">
    <location>
        <begin position="246"/>
        <end position="266"/>
    </location>
</feature>
<evidence type="ECO:0000256" key="1">
    <source>
        <dbReference type="ARBA" id="ARBA00004651"/>
    </source>
</evidence>
<evidence type="ECO:0000313" key="7">
    <source>
        <dbReference type="EMBL" id="MRH78021.1"/>
    </source>
</evidence>
<feature type="transmembrane region" description="Helical" evidence="6">
    <location>
        <begin position="124"/>
        <end position="147"/>
    </location>
</feature>
<keyword evidence="8" id="KW-1185">Reference proteome</keyword>
<keyword evidence="3 6" id="KW-0812">Transmembrane</keyword>
<reference evidence="7 8" key="1">
    <citation type="submission" date="2019-11" db="EMBL/GenBank/DDBJ databases">
        <authorList>
            <person name="Zhang X.Y."/>
        </authorList>
    </citation>
    <scope>NUCLEOTIDE SEQUENCE [LARGE SCALE GENOMIC DNA]</scope>
    <source>
        <strain evidence="7 8">C176</strain>
    </source>
</reference>
<feature type="transmembrane region" description="Helical" evidence="6">
    <location>
        <begin position="20"/>
        <end position="36"/>
    </location>
</feature>
<dbReference type="InterPro" id="IPR019108">
    <property type="entry name" value="Caa3_assmbl_CtaG-rel"/>
</dbReference>
<comment type="caution">
    <text evidence="7">The sequence shown here is derived from an EMBL/GenBank/DDBJ whole genome shotgun (WGS) entry which is preliminary data.</text>
</comment>
<evidence type="ECO:0000256" key="6">
    <source>
        <dbReference type="SAM" id="Phobius"/>
    </source>
</evidence>
<dbReference type="EMBL" id="WJPP01000002">
    <property type="protein sequence ID" value="MRH78021.1"/>
    <property type="molecule type" value="Genomic_DNA"/>
</dbReference>
<protein>
    <submittedName>
        <fullName evidence="7">Cytochrome c oxidase assembly protein</fullName>
    </submittedName>
</protein>
<feature type="transmembrane region" description="Helical" evidence="6">
    <location>
        <begin position="198"/>
        <end position="217"/>
    </location>
</feature>
<accession>A0A6N7QNQ6</accession>
<name>A0A6N7QNQ6_9GAMM</name>
<evidence type="ECO:0000256" key="5">
    <source>
        <dbReference type="ARBA" id="ARBA00023136"/>
    </source>
</evidence>
<organism evidence="7 8">
    <name type="scientific">Spiribacter salilacus</name>
    <dbReference type="NCBI Taxonomy" id="2664894"/>
    <lineage>
        <taxon>Bacteria</taxon>
        <taxon>Pseudomonadati</taxon>
        <taxon>Pseudomonadota</taxon>
        <taxon>Gammaproteobacteria</taxon>
        <taxon>Chromatiales</taxon>
        <taxon>Ectothiorhodospiraceae</taxon>
        <taxon>Spiribacter</taxon>
    </lineage>
</organism>
<proteinExistence type="predicted"/>
<feature type="transmembrane region" description="Helical" evidence="6">
    <location>
        <begin position="80"/>
        <end position="103"/>
    </location>
</feature>
<feature type="transmembrane region" description="Helical" evidence="6">
    <location>
        <begin position="153"/>
        <end position="178"/>
    </location>
</feature>
<evidence type="ECO:0000256" key="3">
    <source>
        <dbReference type="ARBA" id="ARBA00022692"/>
    </source>
</evidence>
<gene>
    <name evidence="7" type="ORF">GH984_04815</name>
</gene>
<sequence length="275" mass="30858">MVTLNTVIDWLRPWEPSAPVIIVCAAAISLYAIGMMRGAKPGFWPALSFFLGMGLMYVVTQTQFDYYSQYLFSAHRFQHLILHHLGPFLVALSMPAAVLAAGLPASVRAWPQGRAAPVFSVLRVLYNGIQQPFLAAFLFVGILYFWLTPSIHFYAMLSLDLYWLMNWTMALDGLLFWWLIFERGRAGVTPRLSPGKRILLLGMIIPPQIALGAYITFSRQNLFDIYDVCGRAFPISPLLDQQIGGLITWIPASMMSVVAAIIVLAFRLEKTHARS</sequence>
<dbReference type="Pfam" id="PF09678">
    <property type="entry name" value="Caa3_CtaG"/>
    <property type="match status" value="1"/>
</dbReference>
<evidence type="ECO:0000313" key="8">
    <source>
        <dbReference type="Proteomes" id="UP000433788"/>
    </source>
</evidence>
<keyword evidence="2" id="KW-1003">Cell membrane</keyword>
<feature type="transmembrane region" description="Helical" evidence="6">
    <location>
        <begin position="43"/>
        <end position="60"/>
    </location>
</feature>
<evidence type="ECO:0000256" key="2">
    <source>
        <dbReference type="ARBA" id="ARBA00022475"/>
    </source>
</evidence>
<evidence type="ECO:0000256" key="4">
    <source>
        <dbReference type="ARBA" id="ARBA00022989"/>
    </source>
</evidence>
<dbReference type="GO" id="GO:0005886">
    <property type="term" value="C:plasma membrane"/>
    <property type="evidence" value="ECO:0007669"/>
    <property type="project" value="UniProtKB-SubCell"/>
</dbReference>
<comment type="subcellular location">
    <subcellularLocation>
        <location evidence="1">Cell membrane</location>
        <topology evidence="1">Multi-pass membrane protein</topology>
    </subcellularLocation>
</comment>